<name>A0A4Y9YWJ5_9AGAM</name>
<protein>
    <submittedName>
        <fullName evidence="1">Uncharacterized protein</fullName>
    </submittedName>
</protein>
<proteinExistence type="predicted"/>
<dbReference type="AlphaFoldDB" id="A0A4Y9YWJ5"/>
<organism evidence="1 2">
    <name type="scientific">Dentipellis fragilis</name>
    <dbReference type="NCBI Taxonomy" id="205917"/>
    <lineage>
        <taxon>Eukaryota</taxon>
        <taxon>Fungi</taxon>
        <taxon>Dikarya</taxon>
        <taxon>Basidiomycota</taxon>
        <taxon>Agaricomycotina</taxon>
        <taxon>Agaricomycetes</taxon>
        <taxon>Russulales</taxon>
        <taxon>Hericiaceae</taxon>
        <taxon>Dentipellis</taxon>
    </lineage>
</organism>
<evidence type="ECO:0000313" key="2">
    <source>
        <dbReference type="Proteomes" id="UP000298327"/>
    </source>
</evidence>
<sequence>MPDQDDVLTLARTERAGRGIQQHRAQRWACGCVGGWVETGEMEHRGREREGTRDGMGRMREPLSYVHRVPRAVTIPLAVVRRDRARAGRALARVPCILVRCRLVPEPNVHAAGRGLSMLAARSRTSACDSGDERSLSTAVLRGPAAGPADDYVVY</sequence>
<evidence type="ECO:0000313" key="1">
    <source>
        <dbReference type="EMBL" id="TFY66784.1"/>
    </source>
</evidence>
<dbReference type="Proteomes" id="UP000298327">
    <property type="component" value="Unassembled WGS sequence"/>
</dbReference>
<gene>
    <name evidence="1" type="ORF">EVG20_g4307</name>
</gene>
<accession>A0A4Y9YWJ5</accession>
<comment type="caution">
    <text evidence="1">The sequence shown here is derived from an EMBL/GenBank/DDBJ whole genome shotgun (WGS) entry which is preliminary data.</text>
</comment>
<keyword evidence="2" id="KW-1185">Reference proteome</keyword>
<dbReference type="EMBL" id="SEOQ01000218">
    <property type="protein sequence ID" value="TFY66784.1"/>
    <property type="molecule type" value="Genomic_DNA"/>
</dbReference>
<reference evidence="1 2" key="1">
    <citation type="submission" date="2019-02" db="EMBL/GenBank/DDBJ databases">
        <title>Genome sequencing of the rare red list fungi Dentipellis fragilis.</title>
        <authorList>
            <person name="Buettner E."/>
            <person name="Kellner H."/>
        </authorList>
    </citation>
    <scope>NUCLEOTIDE SEQUENCE [LARGE SCALE GENOMIC DNA]</scope>
    <source>
        <strain evidence="1 2">DSM 105465</strain>
    </source>
</reference>